<evidence type="ECO:0000313" key="2">
    <source>
        <dbReference type="EMBL" id="GGA80527.1"/>
    </source>
</evidence>
<sequence length="139" mass="15360">MLFMIGIELPENDTQAFGFVVPAFDALGYGCVGAVDEEADLLAQAKLLILDMAEEVIADGKLLASLDQGYCEHSAEYPEFTRWIALDVPVEQLKAAQKRINITLPEPMLARVDAFVETKNEYKDRSDFLAKAADKLMAC</sequence>
<dbReference type="InterPro" id="IPR013321">
    <property type="entry name" value="Arc_rbn_hlx_hlx"/>
</dbReference>
<dbReference type="Proteomes" id="UP000619743">
    <property type="component" value="Unassembled WGS sequence"/>
</dbReference>
<name>A0A8J2U5S0_9GAMM</name>
<accession>A0A8J2U5S0</accession>
<protein>
    <recommendedName>
        <fullName evidence="1">HicB-like antitoxin of toxin-antitoxin system domain-containing protein</fullName>
    </recommendedName>
</protein>
<evidence type="ECO:0000313" key="3">
    <source>
        <dbReference type="Proteomes" id="UP000619743"/>
    </source>
</evidence>
<dbReference type="PANTHER" id="PTHR34873:SF3">
    <property type="entry name" value="ADDICTION MODULE TOXIN, HICA FAMILY"/>
    <property type="match status" value="1"/>
</dbReference>
<keyword evidence="3" id="KW-1185">Reference proteome</keyword>
<gene>
    <name evidence="2" type="ORF">GCM10011369_23070</name>
</gene>
<proteinExistence type="predicted"/>
<comment type="caution">
    <text evidence="2">The sequence shown here is derived from an EMBL/GenBank/DDBJ whole genome shotgun (WGS) entry which is preliminary data.</text>
</comment>
<organism evidence="2 3">
    <name type="scientific">Neiella marina</name>
    <dbReference type="NCBI Taxonomy" id="508461"/>
    <lineage>
        <taxon>Bacteria</taxon>
        <taxon>Pseudomonadati</taxon>
        <taxon>Pseudomonadota</taxon>
        <taxon>Gammaproteobacteria</taxon>
        <taxon>Alteromonadales</taxon>
        <taxon>Echinimonadaceae</taxon>
        <taxon>Neiella</taxon>
    </lineage>
</organism>
<dbReference type="GO" id="GO:0006355">
    <property type="term" value="P:regulation of DNA-templated transcription"/>
    <property type="evidence" value="ECO:0007669"/>
    <property type="project" value="InterPro"/>
</dbReference>
<evidence type="ECO:0000259" key="1">
    <source>
        <dbReference type="Pfam" id="PF15919"/>
    </source>
</evidence>
<dbReference type="EMBL" id="BMDX01000011">
    <property type="protein sequence ID" value="GGA80527.1"/>
    <property type="molecule type" value="Genomic_DNA"/>
</dbReference>
<dbReference type="CDD" id="cd22231">
    <property type="entry name" value="RHH_NikR_HicB-like"/>
    <property type="match status" value="1"/>
</dbReference>
<dbReference type="Pfam" id="PF15919">
    <property type="entry name" value="HicB_lk_antitox"/>
    <property type="match status" value="1"/>
</dbReference>
<feature type="domain" description="HicB-like antitoxin of toxin-antitoxin system" evidence="1">
    <location>
        <begin position="5"/>
        <end position="133"/>
    </location>
</feature>
<dbReference type="AlphaFoldDB" id="A0A8J2U5S0"/>
<dbReference type="Gene3D" id="1.10.1220.10">
    <property type="entry name" value="Met repressor-like"/>
    <property type="match status" value="1"/>
</dbReference>
<dbReference type="InterPro" id="IPR031807">
    <property type="entry name" value="HicB-like"/>
</dbReference>
<dbReference type="PANTHER" id="PTHR34873">
    <property type="entry name" value="SSR1766 PROTEIN"/>
    <property type="match status" value="1"/>
</dbReference>
<reference evidence="3" key="1">
    <citation type="journal article" date="2019" name="Int. J. Syst. Evol. Microbiol.">
        <title>The Global Catalogue of Microorganisms (GCM) 10K type strain sequencing project: providing services to taxonomists for standard genome sequencing and annotation.</title>
        <authorList>
            <consortium name="The Broad Institute Genomics Platform"/>
            <consortium name="The Broad Institute Genome Sequencing Center for Infectious Disease"/>
            <person name="Wu L."/>
            <person name="Ma J."/>
        </authorList>
    </citation>
    <scope>NUCLEOTIDE SEQUENCE [LARGE SCALE GENOMIC DNA]</scope>
    <source>
        <strain evidence="3">CGMCC 1.10130</strain>
    </source>
</reference>